<reference evidence="2 3" key="1">
    <citation type="journal article" date="2015" name="Genome Biol. Evol.">
        <title>Comparative Genomics of a Bacterivorous Green Alga Reveals Evolutionary Causalities and Consequences of Phago-Mixotrophic Mode of Nutrition.</title>
        <authorList>
            <person name="Burns J.A."/>
            <person name="Paasch A."/>
            <person name="Narechania A."/>
            <person name="Kim E."/>
        </authorList>
    </citation>
    <scope>NUCLEOTIDE SEQUENCE [LARGE SCALE GENOMIC DNA]</scope>
    <source>
        <strain evidence="2 3">PLY_AMNH</strain>
    </source>
</reference>
<accession>A0AAE0CHS8</accession>
<dbReference type="EMBL" id="LGRX02023330">
    <property type="protein sequence ID" value="KAK3254643.1"/>
    <property type="molecule type" value="Genomic_DNA"/>
</dbReference>
<organism evidence="2 3">
    <name type="scientific">Cymbomonas tetramitiformis</name>
    <dbReference type="NCBI Taxonomy" id="36881"/>
    <lineage>
        <taxon>Eukaryota</taxon>
        <taxon>Viridiplantae</taxon>
        <taxon>Chlorophyta</taxon>
        <taxon>Pyramimonadophyceae</taxon>
        <taxon>Pyramimonadales</taxon>
        <taxon>Pyramimonadaceae</taxon>
        <taxon>Cymbomonas</taxon>
    </lineage>
</organism>
<feature type="region of interest" description="Disordered" evidence="1">
    <location>
        <begin position="1"/>
        <end position="89"/>
    </location>
</feature>
<sequence length="217" mass="22571">MDASDEATTRIVSGPGAEARDEQVEAGDGLPLVERAFHEVRMQDGDTEKTAEASQAKRTTGASASTSNTAVRKLGGAQASGRQQGAQTLGSLQASWRMRARRAGEAECFSRSGDKQGGTQGARAGEPSVGERRHWAEREEGVTVAHTASGAPGIGGGSTSAGGIVSGFGRTPLEPSCTPTPSLFAWGGVLDLKHAARGFCADELRHLRITQLEREAV</sequence>
<proteinExistence type="predicted"/>
<evidence type="ECO:0000256" key="1">
    <source>
        <dbReference type="SAM" id="MobiDB-lite"/>
    </source>
</evidence>
<gene>
    <name evidence="2" type="ORF">CYMTET_36148</name>
</gene>
<feature type="compositionally biased region" description="Basic and acidic residues" evidence="1">
    <location>
        <begin position="35"/>
        <end position="51"/>
    </location>
</feature>
<name>A0AAE0CHS8_9CHLO</name>
<evidence type="ECO:0000313" key="3">
    <source>
        <dbReference type="Proteomes" id="UP001190700"/>
    </source>
</evidence>
<feature type="region of interest" description="Disordered" evidence="1">
    <location>
        <begin position="103"/>
        <end position="137"/>
    </location>
</feature>
<keyword evidence="3" id="KW-1185">Reference proteome</keyword>
<evidence type="ECO:0000313" key="2">
    <source>
        <dbReference type="EMBL" id="KAK3254643.1"/>
    </source>
</evidence>
<protein>
    <submittedName>
        <fullName evidence="2">Uncharacterized protein</fullName>
    </submittedName>
</protein>
<dbReference type="AlphaFoldDB" id="A0AAE0CHS8"/>
<comment type="caution">
    <text evidence="2">The sequence shown here is derived from an EMBL/GenBank/DDBJ whole genome shotgun (WGS) entry which is preliminary data.</text>
</comment>
<feature type="compositionally biased region" description="Low complexity" evidence="1">
    <location>
        <begin position="59"/>
        <end position="87"/>
    </location>
</feature>
<dbReference type="Proteomes" id="UP001190700">
    <property type="component" value="Unassembled WGS sequence"/>
</dbReference>